<dbReference type="InterPro" id="IPR036861">
    <property type="entry name" value="Endochitinase-like_sf"/>
</dbReference>
<dbReference type="InterPro" id="IPR000209">
    <property type="entry name" value="Peptidase_S8/S53_dom"/>
</dbReference>
<dbReference type="Gene3D" id="3.40.50.200">
    <property type="entry name" value="Peptidase S8/S53 domain"/>
    <property type="match status" value="1"/>
</dbReference>
<feature type="region of interest" description="Disordered" evidence="8">
    <location>
        <begin position="59"/>
        <end position="104"/>
    </location>
</feature>
<dbReference type="PROSITE" id="PS00026">
    <property type="entry name" value="CHIT_BIND_I_1"/>
    <property type="match status" value="1"/>
</dbReference>
<dbReference type="Proteomes" id="UP001323405">
    <property type="component" value="Unassembled WGS sequence"/>
</dbReference>
<dbReference type="CDD" id="cd00035">
    <property type="entry name" value="ChtBD1"/>
    <property type="match status" value="1"/>
</dbReference>
<dbReference type="CDD" id="cd00306">
    <property type="entry name" value="Peptidases_S8_S53"/>
    <property type="match status" value="1"/>
</dbReference>
<feature type="compositionally biased region" description="Acidic residues" evidence="8">
    <location>
        <begin position="742"/>
        <end position="753"/>
    </location>
</feature>
<dbReference type="InterPro" id="IPR017853">
    <property type="entry name" value="GH"/>
</dbReference>
<dbReference type="InterPro" id="IPR018371">
    <property type="entry name" value="Chitin-binding_1_CS"/>
</dbReference>
<evidence type="ECO:0000256" key="8">
    <source>
        <dbReference type="SAM" id="MobiDB-lite"/>
    </source>
</evidence>
<evidence type="ECO:0000256" key="2">
    <source>
        <dbReference type="ARBA" id="ARBA00012729"/>
    </source>
</evidence>
<comment type="caution">
    <text evidence="7">Lacks conserved residue(s) required for the propagation of feature annotation.</text>
</comment>
<keyword evidence="5" id="KW-0378">Hydrolase</keyword>
<evidence type="ECO:0000256" key="3">
    <source>
        <dbReference type="ARBA" id="ARBA00022669"/>
    </source>
</evidence>
<evidence type="ECO:0000256" key="4">
    <source>
        <dbReference type="ARBA" id="ARBA00022670"/>
    </source>
</evidence>
<dbReference type="InterPro" id="IPR029070">
    <property type="entry name" value="Chitinase_insertion_sf"/>
</dbReference>
<evidence type="ECO:0000313" key="13">
    <source>
        <dbReference type="Proteomes" id="UP001323405"/>
    </source>
</evidence>
<accession>A0ABR0GM99</accession>
<dbReference type="InterPro" id="IPR001002">
    <property type="entry name" value="Chitin-bd_1"/>
</dbReference>
<sequence length="1976" mass="213278">MPRGGGNHLSTALWVAAAVFLFCLSPFLFSETAPHSNIIQRSTTDAPIDSIIVRRDAAAIPDSRRSPGHSNPLKLPPHEPLLFEEPSVSEPEPSSSSNLTRRSASLSRRDGPLYCHDGPCIDGSCCGPDNICGFGPDFCGEGCRFNCTATAMCGEHSEFGQMPCGMKLCCSSSGWCGSTEVYCHNADPLRGTLPCQAGYGSCYITGPPSCPYGGGTTSGRHIGYYQSWNVRNRLCNKVSPRQLNTTGYTHLFYSFASIDPSTFRIAHAHPDDPAMMREFTGLAKPGLKTWIAIGGFDFSDKGTPTHRTWSEMVASRDRRAVFISSVKDYMDEYGFTGVDIDWEYPGDPERGGNKLADTQKLVLLMKEMRAAYGSNYGISLTLAPDYWYLRWFDAKAMEPYVDFFGFMAYDLHGPWDADVKALGSKVRGQADIREISENTKPLWFDGLNPAKLNFGLALYGRGYTLADPTCNQLLCPFAGGSNPAPCTNFEGVMSLHEIQQLIDRKGLTPQYLPDAMMKQITWDDQWIGYDDDETFAAKKAWADSRCFGGTMVWSIDFQVAGSGDSDDQKYGDVVYIGQEVFETPAAQCPAPCIMVFPSSSLQEPKVLTMQPYTATLEVGTTTTTIVAVSTPSTTTVSVVNFFNHYITSGQPAGAVVTLRPSIQPPPLMLVVTGQDSETTTRTVLPPPLGGAFSGGGGGGGSGGGSSNPTSSPTTTINTTYTPRPPNAGGHTTTIAMPTSPVEDSDDSDDDDNDPPVLPGFPTGTVDPVDEEDDDDPPPPGKTRLKCDLWFFNICINWPELGIKIDWWDVELPTGRHGPGTMPLGYINLPGGWHIGCANPPCSLPWPEIDIHPGGGLLAVTPAAPTPCKPVTATLTISTTSYATTTTQGTVRTMSSRTMSSEFPILGCALTDLTASVSKTACASPQPTPRSIGERDDTLDDDDCEDDDEWADFALVLNNPLSKISGALRAELEDAVSGQELDDWTVITIDDPVFTAFIWLYDARKAYGRGLTGSYGIGSVHMIEHPPRREDSPPGSPSSSSRMRRRHSRSSPGSRRGVQSRNRNETAALAVGYPDQPISPKRRIVKRTRSEMRNYAMAHLSIPPEVEFAGNDEYFKEGDDRDRYYYQRDASECQDQDVYLIESGYQTDHPHFLPLRQNGHQETLPRHLSSWWDDYLVWYPDHPTGVGSVIAGRYTGVCPEGKVRLIGTDVPHRRWDEGTDSPVWAWMLIDALTTTLGRVKSNGRGTKSVINMSFSMIVFNEPMRNMLSTLLQQLDSLGVVIVVASGNHPDWHNADLVPPPARDVWPRGEAQVPNIILVGATDIHGRRGIFSQACEVYAAGVDVAVSLLGGGDDDFEVVNGTSFAAPVVSGLVAYLRALVAIKDPSRLREFDDPAYVKEFIWSNQRRVLYDDYTERNPEPGRYANNVKRTRWVRSVWNGQSESDNQCYFGDSLPAECDTYPEDLDDGPDDRYHFGQEDDQYGDDDDCSGSGSDGGSWDGSDPGSDLARRQSRKRQAGGQCPVPGAPGNGGGGGGSDGGDVGGQDQLGPSKTFTYQIGTPSPTCTTGCGVLCTDFWCRPDHTGQPPHFTEPTRLPPSTITPAPTAVEPIPSNCISSTTTRICYGDRQGQICASATVCVATPCPDGSVCSITSPVDGSTPSPTTNEDLPPLPAPTSLSCPPPWFSTTSASCGGSGGKSACVTTTVCAVTPTSTPVYELTIIPSCGGNLLCVSRTAWVSCTGGVAARELPEPTTVSAFGTIPTNLAPHQDHQGSGEEKRAAVAAAAAVKYPRRPPAGRPVLAPAAPVVKDLSPAAPPAPPQITDHAVLQARQAGGEVCHVTVFCNVCESPPRPSPAPPPPPPDPCIKIKMTEVMTGLNLNGLQYEAEVTLNGKRVCKVDSRCNELASSTDECLGVNGKRECSDGNRIDTWNTKHFAIYSKQNDKVYDVDMKVQVFEGVWDPCNGAGFMCIATVFRGQTGKC</sequence>
<feature type="region of interest" description="Disordered" evidence="8">
    <location>
        <begin position="1022"/>
        <end position="1074"/>
    </location>
</feature>
<dbReference type="Gene3D" id="3.10.50.10">
    <property type="match status" value="1"/>
</dbReference>
<proteinExistence type="inferred from homology"/>
<dbReference type="PROSITE" id="PS00138">
    <property type="entry name" value="SUBTILASE_SER"/>
    <property type="match status" value="1"/>
</dbReference>
<keyword evidence="3 7" id="KW-0147">Chitin-binding</keyword>
<evidence type="ECO:0000259" key="11">
    <source>
        <dbReference type="PROSITE" id="PS51910"/>
    </source>
</evidence>
<evidence type="ECO:0000256" key="7">
    <source>
        <dbReference type="PROSITE-ProRule" id="PRU00261"/>
    </source>
</evidence>
<feature type="region of interest" description="Disordered" evidence="8">
    <location>
        <begin position="675"/>
        <end position="782"/>
    </location>
</feature>
<dbReference type="PANTHER" id="PTHR11177:SF333">
    <property type="entry name" value="CHITINASE"/>
    <property type="match status" value="1"/>
</dbReference>
<feature type="chain" id="PRO_5045084129" description="chitinase" evidence="9">
    <location>
        <begin position="31"/>
        <end position="1976"/>
    </location>
</feature>
<dbReference type="Gene3D" id="3.20.20.80">
    <property type="entry name" value="Glycosidases"/>
    <property type="match status" value="1"/>
</dbReference>
<feature type="signal peptide" evidence="9">
    <location>
        <begin position="1"/>
        <end position="30"/>
    </location>
</feature>
<dbReference type="PROSITE" id="PS50941">
    <property type="entry name" value="CHIT_BIND_I_2"/>
    <property type="match status" value="1"/>
</dbReference>
<dbReference type="Pfam" id="PF00704">
    <property type="entry name" value="Glyco_hydro_18"/>
    <property type="match status" value="1"/>
</dbReference>
<dbReference type="InterPro" id="IPR050314">
    <property type="entry name" value="Glycosyl_Hydrlase_18"/>
</dbReference>
<keyword evidence="7" id="KW-1015">Disulfide bond</keyword>
<feature type="compositionally biased region" description="Acidic residues" evidence="8">
    <location>
        <begin position="1457"/>
        <end position="1466"/>
    </location>
</feature>
<dbReference type="InterPro" id="IPR011583">
    <property type="entry name" value="Chitinase_II/V-like_cat"/>
</dbReference>
<feature type="region of interest" description="Disordered" evidence="8">
    <location>
        <begin position="1456"/>
        <end position="1551"/>
    </location>
</feature>
<keyword evidence="4" id="KW-0645">Protease</keyword>
<dbReference type="SMART" id="SM00636">
    <property type="entry name" value="Glyco_18"/>
    <property type="match status" value="1"/>
</dbReference>
<dbReference type="RefSeq" id="XP_062745846.1">
    <property type="nucleotide sequence ID" value="XM_062891483.1"/>
</dbReference>
<evidence type="ECO:0000256" key="6">
    <source>
        <dbReference type="ARBA" id="ARBA00022825"/>
    </source>
</evidence>
<feature type="disulfide bond" evidence="7">
    <location>
        <begin position="169"/>
        <end position="183"/>
    </location>
</feature>
<feature type="domain" description="Chitin-binding type-1" evidence="10">
    <location>
        <begin position="150"/>
        <end position="204"/>
    </location>
</feature>
<reference evidence="12 13" key="1">
    <citation type="journal article" date="2023" name="bioRxiv">
        <title>High-quality genome assemblies of four members of thePodospora anserinaspecies complex.</title>
        <authorList>
            <person name="Ament-Velasquez S.L."/>
            <person name="Vogan A.A."/>
            <person name="Wallerman O."/>
            <person name="Hartmann F."/>
            <person name="Gautier V."/>
            <person name="Silar P."/>
            <person name="Giraud T."/>
            <person name="Johannesson H."/>
        </authorList>
    </citation>
    <scope>NUCLEOTIDE SEQUENCE [LARGE SCALE GENOMIC DNA]</scope>
    <source>
        <strain evidence="12 13">CBS 415.72m</strain>
    </source>
</reference>
<comment type="caution">
    <text evidence="12">The sequence shown here is derived from an EMBL/GenBank/DDBJ whole genome shotgun (WGS) entry which is preliminary data.</text>
</comment>
<dbReference type="SUPFAM" id="SSF57016">
    <property type="entry name" value="Plant lectins/antimicrobial peptides"/>
    <property type="match status" value="1"/>
</dbReference>
<gene>
    <name evidence="12" type="ORF">QC762_510820</name>
</gene>
<evidence type="ECO:0000313" key="12">
    <source>
        <dbReference type="EMBL" id="KAK4656871.1"/>
    </source>
</evidence>
<evidence type="ECO:0000256" key="5">
    <source>
        <dbReference type="ARBA" id="ARBA00022801"/>
    </source>
</evidence>
<protein>
    <recommendedName>
        <fullName evidence="2">chitinase</fullName>
        <ecNumber evidence="2">3.2.1.14</ecNumber>
    </recommendedName>
</protein>
<dbReference type="PROSITE" id="PS51910">
    <property type="entry name" value="GH18_2"/>
    <property type="match status" value="1"/>
</dbReference>
<feature type="compositionally biased region" description="Low complexity" evidence="8">
    <location>
        <begin position="1049"/>
        <end position="1060"/>
    </location>
</feature>
<feature type="compositionally biased region" description="Low complexity" evidence="8">
    <location>
        <begin position="706"/>
        <end position="721"/>
    </location>
</feature>
<feature type="compositionally biased region" description="Acidic residues" evidence="8">
    <location>
        <begin position="1475"/>
        <end position="1485"/>
    </location>
</feature>
<dbReference type="PANTHER" id="PTHR11177">
    <property type="entry name" value="CHITINASE"/>
    <property type="match status" value="1"/>
</dbReference>
<dbReference type="SUPFAM" id="SSF52743">
    <property type="entry name" value="Subtilisin-like"/>
    <property type="match status" value="1"/>
</dbReference>
<dbReference type="SUPFAM" id="SSF54556">
    <property type="entry name" value="Chitinase insertion domain"/>
    <property type="match status" value="1"/>
</dbReference>
<dbReference type="InterPro" id="IPR023828">
    <property type="entry name" value="Peptidase_S8_Ser-AS"/>
</dbReference>
<dbReference type="InterPro" id="IPR001223">
    <property type="entry name" value="Glyco_hydro18_cat"/>
</dbReference>
<comment type="similarity">
    <text evidence="1">Belongs to the glycosyl hydrolase 18 family. Chitinase class V subfamily.</text>
</comment>
<feature type="region of interest" description="Disordered" evidence="8">
    <location>
        <begin position="920"/>
        <end position="943"/>
    </location>
</feature>
<evidence type="ECO:0000256" key="9">
    <source>
        <dbReference type="SAM" id="SignalP"/>
    </source>
</evidence>
<dbReference type="EMBL" id="JAFFHA010000004">
    <property type="protein sequence ID" value="KAK4656871.1"/>
    <property type="molecule type" value="Genomic_DNA"/>
</dbReference>
<dbReference type="Gene3D" id="3.30.60.10">
    <property type="entry name" value="Endochitinase-like"/>
    <property type="match status" value="1"/>
</dbReference>
<name>A0ABR0GM99_9PEZI</name>
<feature type="compositionally biased region" description="Basic and acidic residues" evidence="8">
    <location>
        <begin position="1022"/>
        <end position="1031"/>
    </location>
</feature>
<keyword evidence="6" id="KW-0720">Serine protease</keyword>
<dbReference type="EC" id="3.2.1.14" evidence="2"/>
<feature type="compositionally biased region" description="Acidic residues" evidence="8">
    <location>
        <begin position="767"/>
        <end position="776"/>
    </location>
</feature>
<evidence type="ECO:0000259" key="10">
    <source>
        <dbReference type="PROSITE" id="PS50941"/>
    </source>
</evidence>
<feature type="compositionally biased region" description="Gly residues" evidence="8">
    <location>
        <begin position="1524"/>
        <end position="1539"/>
    </location>
</feature>
<keyword evidence="9" id="KW-0732">Signal</keyword>
<dbReference type="GeneID" id="87911390"/>
<feature type="domain" description="GH18" evidence="11">
    <location>
        <begin position="219"/>
        <end position="570"/>
    </location>
</feature>
<dbReference type="InterPro" id="IPR036852">
    <property type="entry name" value="Peptidase_S8/S53_dom_sf"/>
</dbReference>
<feature type="disulfide bond" evidence="7">
    <location>
        <begin position="164"/>
        <end position="176"/>
    </location>
</feature>
<feature type="compositionally biased region" description="Gly residues" evidence="8">
    <location>
        <begin position="691"/>
        <end position="705"/>
    </location>
</feature>
<keyword evidence="13" id="KW-1185">Reference proteome</keyword>
<evidence type="ECO:0000256" key="1">
    <source>
        <dbReference type="ARBA" id="ARBA00008682"/>
    </source>
</evidence>
<feature type="compositionally biased region" description="Low complexity" evidence="8">
    <location>
        <begin position="83"/>
        <end position="104"/>
    </location>
</feature>
<dbReference type="Pfam" id="PF00082">
    <property type="entry name" value="Peptidase_S8"/>
    <property type="match status" value="1"/>
</dbReference>
<dbReference type="SUPFAM" id="SSF51445">
    <property type="entry name" value="(Trans)glycosidases"/>
    <property type="match status" value="1"/>
</dbReference>
<organism evidence="12 13">
    <name type="scientific">Podospora pseudocomata</name>
    <dbReference type="NCBI Taxonomy" id="2093779"/>
    <lineage>
        <taxon>Eukaryota</taxon>
        <taxon>Fungi</taxon>
        <taxon>Dikarya</taxon>
        <taxon>Ascomycota</taxon>
        <taxon>Pezizomycotina</taxon>
        <taxon>Sordariomycetes</taxon>
        <taxon>Sordariomycetidae</taxon>
        <taxon>Sordariales</taxon>
        <taxon>Podosporaceae</taxon>
        <taxon>Podospora</taxon>
    </lineage>
</organism>
<dbReference type="SMART" id="SM00270">
    <property type="entry name" value="ChtBD1"/>
    <property type="match status" value="2"/>
</dbReference>